<evidence type="ECO:0000256" key="4">
    <source>
        <dbReference type="ARBA" id="ARBA00035259"/>
    </source>
</evidence>
<comment type="similarity">
    <text evidence="1">Belongs to the universal ribosomal protein uS9 family.</text>
</comment>
<dbReference type="GO" id="GO:0003735">
    <property type="term" value="F:structural constituent of ribosome"/>
    <property type="evidence" value="ECO:0007669"/>
    <property type="project" value="InterPro"/>
</dbReference>
<dbReference type="AlphaFoldDB" id="A0A2M6YPN9"/>
<name>A0A2M6YPN9_9BACT</name>
<dbReference type="GO" id="GO:0003723">
    <property type="term" value="F:RNA binding"/>
    <property type="evidence" value="ECO:0007669"/>
    <property type="project" value="TreeGrafter"/>
</dbReference>
<protein>
    <recommendedName>
        <fullName evidence="4">Small ribosomal subunit protein uS9</fullName>
    </recommendedName>
    <alternativeName>
        <fullName evidence="5">30S ribosomal protein S9</fullName>
    </alternativeName>
</protein>
<dbReference type="NCBIfam" id="NF001099">
    <property type="entry name" value="PRK00132.1"/>
    <property type="match status" value="1"/>
</dbReference>
<dbReference type="InterPro" id="IPR000754">
    <property type="entry name" value="Ribosomal_uS9"/>
</dbReference>
<dbReference type="PANTHER" id="PTHR21569:SF1">
    <property type="entry name" value="SMALL RIBOSOMAL SUBUNIT PROTEIN US9M"/>
    <property type="match status" value="1"/>
</dbReference>
<evidence type="ECO:0000313" key="7">
    <source>
        <dbReference type="EMBL" id="PIU33104.1"/>
    </source>
</evidence>
<evidence type="ECO:0000256" key="2">
    <source>
        <dbReference type="ARBA" id="ARBA00022980"/>
    </source>
</evidence>
<reference evidence="8" key="1">
    <citation type="submission" date="2017-09" db="EMBL/GenBank/DDBJ databases">
        <title>Depth-based differentiation of microbial function through sediment-hosted aquifers and enrichment of novel symbionts in the deep terrestrial subsurface.</title>
        <authorList>
            <person name="Probst A.J."/>
            <person name="Ladd B."/>
            <person name="Jarett J.K."/>
            <person name="Geller-Mcgrath D.E."/>
            <person name="Sieber C.M.K."/>
            <person name="Emerson J.B."/>
            <person name="Anantharaman K."/>
            <person name="Thomas B.C."/>
            <person name="Malmstrom R."/>
            <person name="Stieglmeier M."/>
            <person name="Klingl A."/>
            <person name="Woyke T."/>
            <person name="Ryan C.M."/>
            <person name="Banfield J.F."/>
        </authorList>
    </citation>
    <scope>NUCLEOTIDE SEQUENCE [LARGE SCALE GENOMIC DNA]</scope>
</reference>
<dbReference type="PANTHER" id="PTHR21569">
    <property type="entry name" value="RIBOSOMAL PROTEIN S9"/>
    <property type="match status" value="1"/>
</dbReference>
<dbReference type="EMBL" id="PEXA01000051">
    <property type="protein sequence ID" value="PIU33104.1"/>
    <property type="molecule type" value="Genomic_DNA"/>
</dbReference>
<evidence type="ECO:0000256" key="1">
    <source>
        <dbReference type="ARBA" id="ARBA00005251"/>
    </source>
</evidence>
<sequence length="139" mass="15793">MKTNSKNKKKKAFVFTVGRRKTAVARIRLYHGKGETLVNDQPIAKYFSGEITKTFYQQPFTLTETLGKYYATIKVVGSGQRAQLGAVVHGLARALDKDNQSFHSVLKKNKLLTRDPRAKERRKVGQMGKARKKKQSPKR</sequence>
<dbReference type="InterPro" id="IPR023035">
    <property type="entry name" value="Ribosomal_uS9_bac/plastid"/>
</dbReference>
<comment type="caution">
    <text evidence="7">The sequence shown here is derived from an EMBL/GenBank/DDBJ whole genome shotgun (WGS) entry which is preliminary data.</text>
</comment>
<evidence type="ECO:0000256" key="6">
    <source>
        <dbReference type="SAM" id="MobiDB-lite"/>
    </source>
</evidence>
<dbReference type="Gene3D" id="3.30.230.10">
    <property type="match status" value="1"/>
</dbReference>
<dbReference type="SUPFAM" id="SSF54211">
    <property type="entry name" value="Ribosomal protein S5 domain 2-like"/>
    <property type="match status" value="1"/>
</dbReference>
<dbReference type="Proteomes" id="UP000229559">
    <property type="component" value="Unassembled WGS sequence"/>
</dbReference>
<evidence type="ECO:0000256" key="3">
    <source>
        <dbReference type="ARBA" id="ARBA00023274"/>
    </source>
</evidence>
<evidence type="ECO:0000256" key="5">
    <source>
        <dbReference type="ARBA" id="ARBA00035523"/>
    </source>
</evidence>
<proteinExistence type="inferred from homology"/>
<dbReference type="InterPro" id="IPR014721">
    <property type="entry name" value="Ribsml_uS5_D2-typ_fold_subgr"/>
</dbReference>
<feature type="compositionally biased region" description="Basic residues" evidence="6">
    <location>
        <begin position="119"/>
        <end position="139"/>
    </location>
</feature>
<dbReference type="Pfam" id="PF00380">
    <property type="entry name" value="Ribosomal_S9"/>
    <property type="match status" value="1"/>
</dbReference>
<organism evidence="7 8">
    <name type="scientific">Candidatus Shapirobacteria bacterium CG07_land_8_20_14_0_80_39_12</name>
    <dbReference type="NCBI Taxonomy" id="1974480"/>
    <lineage>
        <taxon>Bacteria</taxon>
        <taxon>Candidatus Shapironibacteriota</taxon>
    </lineage>
</organism>
<keyword evidence="3" id="KW-0687">Ribonucleoprotein</keyword>
<accession>A0A2M6YPN9</accession>
<feature type="region of interest" description="Disordered" evidence="6">
    <location>
        <begin position="106"/>
        <end position="139"/>
    </location>
</feature>
<dbReference type="GO" id="GO:0006412">
    <property type="term" value="P:translation"/>
    <property type="evidence" value="ECO:0007669"/>
    <property type="project" value="InterPro"/>
</dbReference>
<dbReference type="InterPro" id="IPR020568">
    <property type="entry name" value="Ribosomal_Su5_D2-typ_SF"/>
</dbReference>
<keyword evidence="2 7" id="KW-0689">Ribosomal protein</keyword>
<evidence type="ECO:0000313" key="8">
    <source>
        <dbReference type="Proteomes" id="UP000229559"/>
    </source>
</evidence>
<dbReference type="GO" id="GO:0022627">
    <property type="term" value="C:cytosolic small ribosomal subunit"/>
    <property type="evidence" value="ECO:0007669"/>
    <property type="project" value="TreeGrafter"/>
</dbReference>
<gene>
    <name evidence="7" type="ORF">COT04_01710</name>
</gene>